<feature type="transmembrane region" description="Helical" evidence="1">
    <location>
        <begin position="130"/>
        <end position="152"/>
    </location>
</feature>
<keyword evidence="1" id="KW-1133">Transmembrane helix</keyword>
<dbReference type="EMBL" id="JH600070">
    <property type="protein sequence ID" value="EIJ43704.1"/>
    <property type="molecule type" value="Genomic_DNA"/>
</dbReference>
<evidence type="ECO:0000313" key="2">
    <source>
        <dbReference type="EMBL" id="EIJ43704.1"/>
    </source>
</evidence>
<keyword evidence="1" id="KW-0472">Membrane</keyword>
<evidence type="ECO:0000256" key="1">
    <source>
        <dbReference type="SAM" id="Phobius"/>
    </source>
</evidence>
<feature type="transmembrane region" description="Helical" evidence="1">
    <location>
        <begin position="12"/>
        <end position="30"/>
    </location>
</feature>
<evidence type="ECO:0000313" key="3">
    <source>
        <dbReference type="Proteomes" id="UP000005744"/>
    </source>
</evidence>
<keyword evidence="3" id="KW-1185">Reference proteome</keyword>
<reference evidence="2 3" key="1">
    <citation type="submission" date="2011-11" db="EMBL/GenBank/DDBJ databases">
        <title>Improved High-Quality Draft sequence of Beggiatoa alba B18lD.</title>
        <authorList>
            <consortium name="US DOE Joint Genome Institute"/>
            <person name="Lucas S."/>
            <person name="Han J."/>
            <person name="Lapidus A."/>
            <person name="Cheng J.-F."/>
            <person name="Goodwin L."/>
            <person name="Pitluck S."/>
            <person name="Peters L."/>
            <person name="Mikhailova N."/>
            <person name="Held B."/>
            <person name="Detter J.C."/>
            <person name="Han C."/>
            <person name="Tapia R."/>
            <person name="Land M."/>
            <person name="Hauser L."/>
            <person name="Kyrpides N."/>
            <person name="Ivanova N."/>
            <person name="Pagani I."/>
            <person name="Samuel K."/>
            <person name="Teske A."/>
            <person name="Mueller J."/>
            <person name="Woyke T."/>
        </authorList>
    </citation>
    <scope>NUCLEOTIDE SEQUENCE [LARGE SCALE GENOMIC DNA]</scope>
    <source>
        <strain evidence="2 3">B18LD</strain>
    </source>
</reference>
<gene>
    <name evidence="2" type="ORF">BegalDRAFT_2872</name>
</gene>
<dbReference type="HOGENOM" id="CLU_127159_0_0_6"/>
<accession>I3CJB1</accession>
<dbReference type="STRING" id="395493.BegalDRAFT_2872"/>
<organism evidence="2 3">
    <name type="scientific">Beggiatoa alba B18LD</name>
    <dbReference type="NCBI Taxonomy" id="395493"/>
    <lineage>
        <taxon>Bacteria</taxon>
        <taxon>Pseudomonadati</taxon>
        <taxon>Pseudomonadota</taxon>
        <taxon>Gammaproteobacteria</taxon>
        <taxon>Thiotrichales</taxon>
        <taxon>Thiotrichaceae</taxon>
        <taxon>Beggiatoa</taxon>
    </lineage>
</organism>
<dbReference type="Proteomes" id="UP000005744">
    <property type="component" value="Unassembled WGS sequence"/>
</dbReference>
<protein>
    <submittedName>
        <fullName evidence="2">Putative integral membrane protein</fullName>
    </submittedName>
</protein>
<feature type="transmembrane region" description="Helical" evidence="1">
    <location>
        <begin position="81"/>
        <end position="103"/>
    </location>
</feature>
<keyword evidence="1" id="KW-0812">Transmembrane</keyword>
<dbReference type="InterPro" id="IPR018729">
    <property type="entry name" value="DUF2269_transmembrane"/>
</dbReference>
<proteinExistence type="predicted"/>
<dbReference type="RefSeq" id="WP_002691107.1">
    <property type="nucleotide sequence ID" value="NZ_JH600070.1"/>
</dbReference>
<feature type="transmembrane region" description="Helical" evidence="1">
    <location>
        <begin position="50"/>
        <end position="75"/>
    </location>
</feature>
<dbReference type="OrthoDB" id="9786302at2"/>
<dbReference type="Pfam" id="PF10027">
    <property type="entry name" value="DUF2269"/>
    <property type="match status" value="1"/>
</dbReference>
<name>I3CJB1_9GAMM</name>
<dbReference type="eggNOG" id="COG5528">
    <property type="taxonomic scope" value="Bacteria"/>
</dbReference>
<sequence>MNTYLLLKTLHILSATLLFGTGLGSAYYLWRAHLSRHVATIALTARHVVFADWVFTTTTIIAQPLTGFLMVWYAGYSLTYLWIWLTLVLYAVAGVCWLPVVWIQIRVQRLVTIAWQNETELPREYYRLMMWWFCLGIPAFFSMVIVFFLMVFKPT</sequence>
<dbReference type="AlphaFoldDB" id="I3CJB1"/>